<dbReference type="Proteomes" id="UP000030364">
    <property type="component" value="Unassembled WGS sequence"/>
</dbReference>
<feature type="domain" description="ABC transporter" evidence="5">
    <location>
        <begin position="4"/>
        <end position="234"/>
    </location>
</feature>
<dbReference type="STRING" id="276.THFILI_02340"/>
<keyword evidence="7" id="KW-1185">Reference proteome</keyword>
<evidence type="ECO:0000256" key="1">
    <source>
        <dbReference type="ARBA" id="ARBA00005417"/>
    </source>
</evidence>
<dbReference type="SMART" id="SM00382">
    <property type="entry name" value="AAA"/>
    <property type="match status" value="1"/>
</dbReference>
<dbReference type="InterPro" id="IPR003439">
    <property type="entry name" value="ABC_transporter-like_ATP-bd"/>
</dbReference>
<dbReference type="InterPro" id="IPR027417">
    <property type="entry name" value="P-loop_NTPase"/>
</dbReference>
<protein>
    <submittedName>
        <fullName evidence="6">ABC transporter ATP-binding protein</fullName>
    </submittedName>
</protein>
<dbReference type="Pfam" id="PF00005">
    <property type="entry name" value="ABC_tran"/>
    <property type="match status" value="1"/>
</dbReference>
<keyword evidence="4 6" id="KW-0067">ATP-binding</keyword>
<name>A0A0D6XCZ4_THEFI</name>
<dbReference type="GO" id="GO:0016887">
    <property type="term" value="F:ATP hydrolysis activity"/>
    <property type="evidence" value="ECO:0007669"/>
    <property type="project" value="InterPro"/>
</dbReference>
<dbReference type="AlphaFoldDB" id="A0A0D6XCZ4"/>
<evidence type="ECO:0000313" key="6">
    <source>
        <dbReference type="EMBL" id="KIX84758.1"/>
    </source>
</evidence>
<evidence type="ECO:0000259" key="5">
    <source>
        <dbReference type="PROSITE" id="PS50893"/>
    </source>
</evidence>
<evidence type="ECO:0000256" key="2">
    <source>
        <dbReference type="ARBA" id="ARBA00022448"/>
    </source>
</evidence>
<sequence>MEVLRLQNVRVRLGEFEPLKGVSFAVPEGAFVAVVGPNGAGKSTLFKVLLGLVPYEGEVQLLGRPPREVDPHQVGYVPQIKTFDRSFPALSLELVVSGIRRAWPFRVGKEERARALEALEEVGALELASRPLGRLSGGELQRVYLARALVRRPRLLLLDEPATGIDRLGEQDLYRLLEAYQARSGATILMITHDWEAAYHHATHVLVLNREVVGFGPPERALSEECLRRAFGHLGHAHAIRMAGGEGWRP</sequence>
<comment type="caution">
    <text evidence="6">The sequence shown here is derived from an EMBL/GenBank/DDBJ whole genome shotgun (WGS) entry which is preliminary data.</text>
</comment>
<dbReference type="CDD" id="cd03235">
    <property type="entry name" value="ABC_Metallic_Cations"/>
    <property type="match status" value="1"/>
</dbReference>
<evidence type="ECO:0000256" key="4">
    <source>
        <dbReference type="ARBA" id="ARBA00022840"/>
    </source>
</evidence>
<keyword evidence="3" id="KW-0547">Nucleotide-binding</keyword>
<proteinExistence type="inferred from homology"/>
<dbReference type="PANTHER" id="PTHR42734">
    <property type="entry name" value="METAL TRANSPORT SYSTEM ATP-BINDING PROTEIN TM_0124-RELATED"/>
    <property type="match status" value="1"/>
</dbReference>
<dbReference type="EMBL" id="JPSL02000036">
    <property type="protein sequence ID" value="KIX84758.1"/>
    <property type="molecule type" value="Genomic_DNA"/>
</dbReference>
<evidence type="ECO:0000256" key="3">
    <source>
        <dbReference type="ARBA" id="ARBA00022741"/>
    </source>
</evidence>
<dbReference type="InterPro" id="IPR050153">
    <property type="entry name" value="Metal_Ion_Import_ABC"/>
</dbReference>
<dbReference type="PROSITE" id="PS50893">
    <property type="entry name" value="ABC_TRANSPORTER_2"/>
    <property type="match status" value="1"/>
</dbReference>
<dbReference type="PANTHER" id="PTHR42734:SF17">
    <property type="entry name" value="METAL TRANSPORT SYSTEM ATP-BINDING PROTEIN TM_0124-RELATED"/>
    <property type="match status" value="1"/>
</dbReference>
<dbReference type="OrthoDB" id="9806726at2"/>
<dbReference type="SUPFAM" id="SSF52540">
    <property type="entry name" value="P-loop containing nucleoside triphosphate hydrolases"/>
    <property type="match status" value="1"/>
</dbReference>
<accession>A0A0D6XCZ4</accession>
<reference evidence="6 7" key="1">
    <citation type="journal article" date="2015" name="Genome Announc.">
        <title>Draft Genome Sequence of the Thermophile Thermus filiformis ATCC 43280, Producer of Carotenoid-(Di)glucoside-Branched Fatty Acid (Di)esters and Source of Hyperthermostable Enzymes of Biotechnological Interest.</title>
        <authorList>
            <person name="Mandelli F."/>
            <person name="Oliveira Ramires B."/>
            <person name="Couger M.B."/>
            <person name="Paixao D.A."/>
            <person name="Camilo C.M."/>
            <person name="Polikarpov I."/>
            <person name="Prade R."/>
            <person name="Riano-Pachon D.M."/>
            <person name="Squina F.M."/>
        </authorList>
    </citation>
    <scope>NUCLEOTIDE SEQUENCE [LARGE SCALE GENOMIC DNA]</scope>
    <source>
        <strain evidence="6 7">ATCC 43280</strain>
    </source>
</reference>
<comment type="similarity">
    <text evidence="1">Belongs to the ABC transporter superfamily.</text>
</comment>
<dbReference type="Gene3D" id="3.40.50.300">
    <property type="entry name" value="P-loop containing nucleotide triphosphate hydrolases"/>
    <property type="match status" value="1"/>
</dbReference>
<organism evidence="6 7">
    <name type="scientific">Thermus filiformis</name>
    <dbReference type="NCBI Taxonomy" id="276"/>
    <lineage>
        <taxon>Bacteria</taxon>
        <taxon>Thermotogati</taxon>
        <taxon>Deinococcota</taxon>
        <taxon>Deinococci</taxon>
        <taxon>Thermales</taxon>
        <taxon>Thermaceae</taxon>
        <taxon>Thermus</taxon>
    </lineage>
</organism>
<dbReference type="InterPro" id="IPR003593">
    <property type="entry name" value="AAA+_ATPase"/>
</dbReference>
<dbReference type="RefSeq" id="WP_038065422.1">
    <property type="nucleotide sequence ID" value="NZ_JPSL02000036.1"/>
</dbReference>
<gene>
    <name evidence="6" type="ORF">THFILI_02340</name>
</gene>
<dbReference type="GO" id="GO:0005524">
    <property type="term" value="F:ATP binding"/>
    <property type="evidence" value="ECO:0007669"/>
    <property type="project" value="UniProtKB-KW"/>
</dbReference>
<evidence type="ECO:0000313" key="7">
    <source>
        <dbReference type="Proteomes" id="UP000030364"/>
    </source>
</evidence>
<keyword evidence="2" id="KW-0813">Transport</keyword>